<comment type="similarity">
    <text evidence="2">Belongs to the tRNA(His) guanylyltransferase family.</text>
</comment>
<evidence type="ECO:0000256" key="2">
    <source>
        <dbReference type="ARBA" id="ARBA00010113"/>
    </source>
</evidence>
<keyword evidence="14" id="KW-1185">Reference proteome</keyword>
<evidence type="ECO:0000256" key="6">
    <source>
        <dbReference type="ARBA" id="ARBA00022695"/>
    </source>
</evidence>
<dbReference type="OrthoDB" id="62560at2759"/>
<evidence type="ECO:0000259" key="12">
    <source>
        <dbReference type="Pfam" id="PF14413"/>
    </source>
</evidence>
<evidence type="ECO:0000256" key="10">
    <source>
        <dbReference type="ARBA" id="ARBA00023134"/>
    </source>
</evidence>
<dbReference type="PANTHER" id="PTHR12729:SF6">
    <property type="entry name" value="TRNA(HIS) GUANYLYLTRANSFERASE-RELATED"/>
    <property type="match status" value="1"/>
</dbReference>
<dbReference type="InterPro" id="IPR025845">
    <property type="entry name" value="Thg1_C_dom"/>
</dbReference>
<dbReference type="InterPro" id="IPR007537">
    <property type="entry name" value="tRNAHis_GuaTrfase_Thg1"/>
</dbReference>
<dbReference type="eggNOG" id="KOG2721">
    <property type="taxonomic scope" value="Eukaryota"/>
</dbReference>
<reference evidence="13" key="1">
    <citation type="submission" date="2013-04" db="EMBL/GenBank/DDBJ databases">
        <title>The Genome Sequence of Fonticula alba ATCC 38817.</title>
        <authorList>
            <consortium name="The Broad Institute Genomics Platform"/>
            <person name="Russ C."/>
            <person name="Cuomo C."/>
            <person name="Burger G."/>
            <person name="Gray M.W."/>
            <person name="Holland P.W.H."/>
            <person name="King N."/>
            <person name="Lang F.B.F."/>
            <person name="Roger A.J."/>
            <person name="Ruiz-Trillo I."/>
            <person name="Brown M."/>
            <person name="Walker B."/>
            <person name="Young S."/>
            <person name="Zeng Q."/>
            <person name="Gargeya S."/>
            <person name="Fitzgerald M."/>
            <person name="Haas B."/>
            <person name="Abouelleil A."/>
            <person name="Allen A.W."/>
            <person name="Alvarado L."/>
            <person name="Arachchi H.M."/>
            <person name="Berlin A.M."/>
            <person name="Chapman S.B."/>
            <person name="Gainer-Dewar J."/>
            <person name="Goldberg J."/>
            <person name="Griggs A."/>
            <person name="Gujja S."/>
            <person name="Hansen M."/>
            <person name="Howarth C."/>
            <person name="Imamovic A."/>
            <person name="Ireland A."/>
            <person name="Larimer J."/>
            <person name="McCowan C."/>
            <person name="Murphy C."/>
            <person name="Pearson M."/>
            <person name="Poon T.W."/>
            <person name="Priest M."/>
            <person name="Roberts A."/>
            <person name="Saif S."/>
            <person name="Shea T."/>
            <person name="Sisk P."/>
            <person name="Sykes S."/>
            <person name="Wortman J."/>
            <person name="Nusbaum C."/>
            <person name="Birren B."/>
        </authorList>
    </citation>
    <scope>NUCLEOTIDE SEQUENCE [LARGE SCALE GENOMIC DNA]</scope>
    <source>
        <strain evidence="13">ATCC 38817</strain>
    </source>
</reference>
<dbReference type="AlphaFoldDB" id="A0A058Z9I0"/>
<dbReference type="Pfam" id="PF14413">
    <property type="entry name" value="Thg1C"/>
    <property type="match status" value="1"/>
</dbReference>
<evidence type="ECO:0000256" key="4">
    <source>
        <dbReference type="ARBA" id="ARBA00022679"/>
    </source>
</evidence>
<evidence type="ECO:0000259" key="11">
    <source>
        <dbReference type="Pfam" id="PF04446"/>
    </source>
</evidence>
<keyword evidence="9" id="KW-0460">Magnesium</keyword>
<evidence type="ECO:0000256" key="9">
    <source>
        <dbReference type="ARBA" id="ARBA00022842"/>
    </source>
</evidence>
<evidence type="ECO:0000256" key="7">
    <source>
        <dbReference type="ARBA" id="ARBA00022723"/>
    </source>
</evidence>
<evidence type="ECO:0000313" key="13">
    <source>
        <dbReference type="EMBL" id="KCV70766.1"/>
    </source>
</evidence>
<feature type="domain" description="Thg1 C-terminal" evidence="12">
    <location>
        <begin position="140"/>
        <end position="331"/>
    </location>
</feature>
<dbReference type="GO" id="GO:0000287">
    <property type="term" value="F:magnesium ion binding"/>
    <property type="evidence" value="ECO:0007669"/>
    <property type="project" value="InterPro"/>
</dbReference>
<evidence type="ECO:0000256" key="5">
    <source>
        <dbReference type="ARBA" id="ARBA00022694"/>
    </source>
</evidence>
<dbReference type="InterPro" id="IPR038469">
    <property type="entry name" value="tRNAHis_GuaTrfase_Thg1_sf"/>
</dbReference>
<organism evidence="13">
    <name type="scientific">Fonticula alba</name>
    <name type="common">Slime mold</name>
    <dbReference type="NCBI Taxonomy" id="691883"/>
    <lineage>
        <taxon>Eukaryota</taxon>
        <taxon>Rotosphaerida</taxon>
        <taxon>Fonticulaceae</taxon>
        <taxon>Fonticula</taxon>
    </lineage>
</organism>
<comment type="cofactor">
    <cofactor evidence="1">
        <name>Mg(2+)</name>
        <dbReference type="ChEBI" id="CHEBI:18420"/>
    </cofactor>
</comment>
<keyword evidence="6 13" id="KW-0548">Nucleotidyltransferase</keyword>
<evidence type="ECO:0000256" key="8">
    <source>
        <dbReference type="ARBA" id="ARBA00022741"/>
    </source>
</evidence>
<dbReference type="STRING" id="691883.A0A058Z9I0"/>
<accession>A0A058Z9I0</accession>
<dbReference type="GO" id="GO:0006400">
    <property type="term" value="P:tRNA modification"/>
    <property type="evidence" value="ECO:0007669"/>
    <property type="project" value="InterPro"/>
</dbReference>
<evidence type="ECO:0000256" key="3">
    <source>
        <dbReference type="ARBA" id="ARBA00012511"/>
    </source>
</evidence>
<name>A0A058Z9I0_FONAL</name>
<feature type="domain" description="tRNAHis guanylyltransferase catalytic" evidence="11">
    <location>
        <begin position="7"/>
        <end position="137"/>
    </location>
</feature>
<dbReference type="RefSeq" id="XP_009495282.1">
    <property type="nucleotide sequence ID" value="XM_009497007.1"/>
</dbReference>
<dbReference type="InterPro" id="IPR024956">
    <property type="entry name" value="tRNAHis_GuaTrfase_cat"/>
</dbReference>
<keyword evidence="10" id="KW-0342">GTP-binding</keyword>
<sequence>MANTRFAYVRHFEQASEYFLPRDTWLVIRVDGRGFSRFTQAHNYVKPNDVRGIQLMNRAAMHVAREFNECCAAYGQSDEYSFVLHKSTQLYSRRLSKIASSVSSAFSSAFVFHWAEYFPTTPLQYPPAFDSRVVSYPTVQHVRDYFSWRQADCHINNLYNTCFWALVQQGGMTPPEAEARLDGTFSNDKNELLYSQFGINYNTLSAVFRKGTFLAKEEPGAFPADAFLPGGCTDLLPWPANDQSVEGFPVSPLAGAGALEASVAGLSVSPSEQEAGEVTEKADDTAAAMSSSSTSHLKGRALRRALAKEERKQRKAANLRKDFHALHIDIIGDNFWATSATPGTKPGLGAVLFAERSADAPAPGTLRRSLSQELADVL</sequence>
<gene>
    <name evidence="13" type="ORF">H696_03115</name>
</gene>
<keyword evidence="4 13" id="KW-0808">Transferase</keyword>
<dbReference type="Proteomes" id="UP000030693">
    <property type="component" value="Unassembled WGS sequence"/>
</dbReference>
<dbReference type="GO" id="GO:0005525">
    <property type="term" value="F:GTP binding"/>
    <property type="evidence" value="ECO:0007669"/>
    <property type="project" value="UniProtKB-KW"/>
</dbReference>
<dbReference type="Gene3D" id="3.30.70.3000">
    <property type="match status" value="1"/>
</dbReference>
<dbReference type="PANTHER" id="PTHR12729">
    <property type="entry name" value="TRNA(HIS) GUANYLYLTRANSFERASE-RELATED"/>
    <property type="match status" value="1"/>
</dbReference>
<protein>
    <recommendedName>
        <fullName evidence="3">tRNA(His) guanylyltransferase</fullName>
        <ecNumber evidence="3">2.7.7.79</ecNumber>
    </recommendedName>
</protein>
<keyword evidence="7" id="KW-0479">Metal-binding</keyword>
<evidence type="ECO:0000313" key="14">
    <source>
        <dbReference type="Proteomes" id="UP000030693"/>
    </source>
</evidence>
<keyword evidence="5" id="KW-0819">tRNA processing</keyword>
<keyword evidence="8" id="KW-0547">Nucleotide-binding</keyword>
<dbReference type="EMBL" id="KB932204">
    <property type="protein sequence ID" value="KCV70766.1"/>
    <property type="molecule type" value="Genomic_DNA"/>
</dbReference>
<dbReference type="EC" id="2.7.7.79" evidence="3"/>
<proteinExistence type="inferred from homology"/>
<evidence type="ECO:0000256" key="1">
    <source>
        <dbReference type="ARBA" id="ARBA00001946"/>
    </source>
</evidence>
<dbReference type="GO" id="GO:0008193">
    <property type="term" value="F:tRNA guanylyltransferase activity"/>
    <property type="evidence" value="ECO:0007669"/>
    <property type="project" value="UniProtKB-EC"/>
</dbReference>
<dbReference type="GeneID" id="20527840"/>
<dbReference type="Pfam" id="PF04446">
    <property type="entry name" value="Thg1"/>
    <property type="match status" value="1"/>
</dbReference>